<dbReference type="InterPro" id="IPR050478">
    <property type="entry name" value="Ethylene_sulfur-biosynth"/>
</dbReference>
<dbReference type="STRING" id="1034943.BN59_00911"/>
<dbReference type="SUPFAM" id="SSF53383">
    <property type="entry name" value="PLP-dependent transferases"/>
    <property type="match status" value="1"/>
</dbReference>
<proteinExistence type="predicted"/>
<dbReference type="GO" id="GO:0030170">
    <property type="term" value="F:pyridoxal phosphate binding"/>
    <property type="evidence" value="ECO:0007669"/>
    <property type="project" value="InterPro"/>
</dbReference>
<dbReference type="GO" id="GO:0008483">
    <property type="term" value="F:transaminase activity"/>
    <property type="evidence" value="ECO:0007669"/>
    <property type="project" value="TreeGrafter"/>
</dbReference>
<name>A0A078KUG0_9GAMM</name>
<protein>
    <submittedName>
        <fullName evidence="3">Valine--pyruvate transaminase</fullName>
    </submittedName>
</protein>
<organism evidence="3 4">
    <name type="scientific">Legionella massiliensis</name>
    <dbReference type="NCBI Taxonomy" id="1034943"/>
    <lineage>
        <taxon>Bacteria</taxon>
        <taxon>Pseudomonadati</taxon>
        <taxon>Pseudomonadota</taxon>
        <taxon>Gammaproteobacteria</taxon>
        <taxon>Legionellales</taxon>
        <taxon>Legionellaceae</taxon>
        <taxon>Legionella</taxon>
    </lineage>
</organism>
<evidence type="ECO:0000313" key="3">
    <source>
        <dbReference type="EMBL" id="CDZ76637.1"/>
    </source>
</evidence>
<dbReference type="Gene3D" id="3.90.1150.10">
    <property type="entry name" value="Aspartate Aminotransferase, domain 1"/>
    <property type="match status" value="1"/>
</dbReference>
<dbReference type="InterPro" id="IPR015424">
    <property type="entry name" value="PyrdxlP-dep_Trfase"/>
</dbReference>
<dbReference type="InterPro" id="IPR015422">
    <property type="entry name" value="PyrdxlP-dep_Trfase_small"/>
</dbReference>
<feature type="domain" description="Aminotransferase class I/classII large" evidence="2">
    <location>
        <begin position="51"/>
        <end position="339"/>
    </location>
</feature>
<evidence type="ECO:0000256" key="1">
    <source>
        <dbReference type="ARBA" id="ARBA00022898"/>
    </source>
</evidence>
<dbReference type="EMBL" id="CCSB01000001">
    <property type="protein sequence ID" value="CDZ76637.1"/>
    <property type="molecule type" value="Genomic_DNA"/>
</dbReference>
<keyword evidence="1" id="KW-0663">Pyridoxal phosphate</keyword>
<reference evidence="3 4" key="1">
    <citation type="submission" date="2014-06" db="EMBL/GenBank/DDBJ databases">
        <authorList>
            <person name="Urmite Genomes Urmite Genomes"/>
        </authorList>
    </citation>
    <scope>NUCLEOTIDE SEQUENCE [LARGE SCALE GENOMIC DNA]</scope>
</reference>
<dbReference type="eggNOG" id="COG0436">
    <property type="taxonomic scope" value="Bacteria"/>
</dbReference>
<keyword evidence="4" id="KW-1185">Reference proteome</keyword>
<dbReference type="PANTHER" id="PTHR43795:SF2">
    <property type="entry name" value="BIFUNCTIONAL ASPARTATE AMINOTRANSFERASE AND GLUTAMATE_ASPARTATE-PREPHENATE AMINOTRANSFERASE"/>
    <property type="match status" value="1"/>
</dbReference>
<dbReference type="InterPro" id="IPR015421">
    <property type="entry name" value="PyrdxlP-dep_Trfase_major"/>
</dbReference>
<keyword evidence="3" id="KW-0670">Pyruvate</keyword>
<evidence type="ECO:0000259" key="2">
    <source>
        <dbReference type="Pfam" id="PF00155"/>
    </source>
</evidence>
<evidence type="ECO:0000313" key="4">
    <source>
        <dbReference type="Proteomes" id="UP000044071"/>
    </source>
</evidence>
<dbReference type="PANTHER" id="PTHR43795">
    <property type="entry name" value="BIFUNCTIONAL ASPARTATE AMINOTRANSFERASE AND GLUTAMATE/ASPARTATE-PREPHENATE AMINOTRANSFERASE-RELATED"/>
    <property type="match status" value="1"/>
</dbReference>
<dbReference type="GO" id="GO:0006520">
    <property type="term" value="P:amino acid metabolic process"/>
    <property type="evidence" value="ECO:0007669"/>
    <property type="project" value="TreeGrafter"/>
</dbReference>
<gene>
    <name evidence="3" type="ORF">BN59_00911</name>
</gene>
<dbReference type="OrthoDB" id="9803354at2"/>
<dbReference type="AlphaFoldDB" id="A0A078KUG0"/>
<sequence>MYKKNTLNPIINLDQPVSRFDLERKFKVLWDDFNITEDEPHELLGIEAAGANPYGRPPMFAVEQANEYLMKHPSSLTRYEDCNGLKFIRKELVATVKSIGYKTSDDKLLTEENIAIAPGINSSINTIYKYLRDKSLREQPDKTPCIITNNYFYTIPDISNVKFLSANSEILIHDGVHPKEINDAIEKARKLNMNPILYYNVTPDNPTGTITSKERALELSNIFRMPENSKIFVLNDLAYHFTYLNNGEKTYPIGGAGFQSAMMFGLSKIAGPGFRVSSIVSDREFIKSLEISSFSEFMFPSIHSQLVLYFFFKKSNDKLRNHFLEEKRKHLNFNSKLMLVLINGLNSVKDLKTSELKKIHELLEKKRVNNYKNLIKHGLNGISIINNPKAAFFHIIDFTSFRGQFFLNKEIMTGIDLAEVFYRISKSLLFPLDMLSLGNSNALLKKSTLLMRVSYSTSTSEIIDLFLNIKMLQDNLK</sequence>
<accession>A0A078KUG0</accession>
<dbReference type="RefSeq" id="WP_043873127.1">
    <property type="nucleotide sequence ID" value="NZ_CCVW01000001.1"/>
</dbReference>
<dbReference type="Proteomes" id="UP000044071">
    <property type="component" value="Unassembled WGS sequence"/>
</dbReference>
<dbReference type="Pfam" id="PF00155">
    <property type="entry name" value="Aminotran_1_2"/>
    <property type="match status" value="1"/>
</dbReference>
<dbReference type="Gene3D" id="3.40.640.10">
    <property type="entry name" value="Type I PLP-dependent aspartate aminotransferase-like (Major domain)"/>
    <property type="match status" value="1"/>
</dbReference>
<dbReference type="InterPro" id="IPR004839">
    <property type="entry name" value="Aminotransferase_I/II_large"/>
</dbReference>